<name>A0A2W1NF04_9FLAO</name>
<dbReference type="RefSeq" id="WP_111063662.1">
    <property type="nucleotide sequence ID" value="NZ_JBHUCU010000017.1"/>
</dbReference>
<dbReference type="Proteomes" id="UP000249248">
    <property type="component" value="Unassembled WGS sequence"/>
</dbReference>
<comment type="similarity">
    <text evidence="1 2">Belongs to the small heat shock protein (HSP20) family.</text>
</comment>
<evidence type="ECO:0000313" key="5">
    <source>
        <dbReference type="Proteomes" id="UP000249248"/>
    </source>
</evidence>
<reference evidence="4 5" key="1">
    <citation type="submission" date="2018-06" db="EMBL/GenBank/DDBJ databases">
        <title>The draft genome sequence of Crocinitomix sp. SM1701.</title>
        <authorList>
            <person name="Zhang X."/>
        </authorList>
    </citation>
    <scope>NUCLEOTIDE SEQUENCE [LARGE SCALE GENOMIC DNA]</scope>
    <source>
        <strain evidence="4 5">SM1701</strain>
    </source>
</reference>
<feature type="domain" description="SHSP" evidence="3">
    <location>
        <begin position="29"/>
        <end position="143"/>
    </location>
</feature>
<dbReference type="InterPro" id="IPR008978">
    <property type="entry name" value="HSP20-like_chaperone"/>
</dbReference>
<dbReference type="OrthoDB" id="9814487at2"/>
<dbReference type="CDD" id="cd06464">
    <property type="entry name" value="ACD_sHsps-like"/>
    <property type="match status" value="1"/>
</dbReference>
<comment type="caution">
    <text evidence="4">The sequence shown here is derived from an EMBL/GenBank/DDBJ whole genome shotgun (WGS) entry which is preliminary data.</text>
</comment>
<dbReference type="InterPro" id="IPR031107">
    <property type="entry name" value="Small_HSP"/>
</dbReference>
<proteinExistence type="inferred from homology"/>
<dbReference type="AlphaFoldDB" id="A0A2W1NF04"/>
<dbReference type="PROSITE" id="PS01031">
    <property type="entry name" value="SHSP"/>
    <property type="match status" value="1"/>
</dbReference>
<accession>A0A2W1NF04</accession>
<sequence length="143" mass="16246">MTLTKKTNPFFPAIWNDLFENNVLTPQTAVQRGINEPAVNIKENENGFSLALASPGMKKEDFKINLNENILSVSAEVEEKKEENQDKYTRKEFSFSSFKRDFNLPESVDTESITANYFDGILTINIAKKEEAKPKPAREIAIN</sequence>
<dbReference type="InterPro" id="IPR002068">
    <property type="entry name" value="A-crystallin/Hsp20_dom"/>
</dbReference>
<evidence type="ECO:0000259" key="3">
    <source>
        <dbReference type="PROSITE" id="PS01031"/>
    </source>
</evidence>
<dbReference type="Gene3D" id="2.60.40.790">
    <property type="match status" value="1"/>
</dbReference>
<protein>
    <submittedName>
        <fullName evidence="4">Hsp20/alpha crystallin family protein</fullName>
    </submittedName>
</protein>
<organism evidence="4 5">
    <name type="scientific">Putridiphycobacter roseus</name>
    <dbReference type="NCBI Taxonomy" id="2219161"/>
    <lineage>
        <taxon>Bacteria</taxon>
        <taxon>Pseudomonadati</taxon>
        <taxon>Bacteroidota</taxon>
        <taxon>Flavobacteriia</taxon>
        <taxon>Flavobacteriales</taxon>
        <taxon>Crocinitomicaceae</taxon>
        <taxon>Putridiphycobacter</taxon>
    </lineage>
</organism>
<dbReference type="PANTHER" id="PTHR11527">
    <property type="entry name" value="HEAT-SHOCK PROTEIN 20 FAMILY MEMBER"/>
    <property type="match status" value="1"/>
</dbReference>
<evidence type="ECO:0000313" key="4">
    <source>
        <dbReference type="EMBL" id="PZE16646.1"/>
    </source>
</evidence>
<dbReference type="Pfam" id="PF00011">
    <property type="entry name" value="HSP20"/>
    <property type="match status" value="1"/>
</dbReference>
<evidence type="ECO:0000256" key="2">
    <source>
        <dbReference type="RuleBase" id="RU003616"/>
    </source>
</evidence>
<keyword evidence="5" id="KW-1185">Reference proteome</keyword>
<dbReference type="EMBL" id="QKSB01000007">
    <property type="protein sequence ID" value="PZE16646.1"/>
    <property type="molecule type" value="Genomic_DNA"/>
</dbReference>
<gene>
    <name evidence="4" type="ORF">DNU06_12385</name>
</gene>
<evidence type="ECO:0000256" key="1">
    <source>
        <dbReference type="PROSITE-ProRule" id="PRU00285"/>
    </source>
</evidence>
<dbReference type="SUPFAM" id="SSF49764">
    <property type="entry name" value="HSP20-like chaperones"/>
    <property type="match status" value="1"/>
</dbReference>